<sequence length="110" mass="12669">MANQSNKKPQNQNELGNESEQASFLLTVEKHQGQGDPRSVSRSAWQDFRKKVCLLVPYMWPRGSVWLQILVMLCVGLLALERVINVFVPIYSRNIGKLPLLKSCMYTLYR</sequence>
<keyword evidence="2" id="KW-0813">Transport</keyword>
<evidence type="ECO:0000256" key="5">
    <source>
        <dbReference type="SAM" id="Phobius"/>
    </source>
</evidence>
<keyword evidence="4" id="KW-1278">Translocase</keyword>
<keyword evidence="3" id="KW-1003">Cell membrane</keyword>
<dbReference type="STRING" id="623744.A0A553R3N4"/>
<evidence type="ECO:0000256" key="2">
    <source>
        <dbReference type="ARBA" id="ARBA00022448"/>
    </source>
</evidence>
<evidence type="ECO:0000313" key="8">
    <source>
        <dbReference type="Proteomes" id="UP000316079"/>
    </source>
</evidence>
<evidence type="ECO:0000256" key="1">
    <source>
        <dbReference type="ARBA" id="ARBA00004651"/>
    </source>
</evidence>
<evidence type="ECO:0000259" key="6">
    <source>
        <dbReference type="Pfam" id="PF16185"/>
    </source>
</evidence>
<feature type="domain" description="ATP-binding cassette sub-family B member 6 N-terminal five TM" evidence="6">
    <location>
        <begin position="15"/>
        <end position="61"/>
    </location>
</feature>
<evidence type="ECO:0000313" key="7">
    <source>
        <dbReference type="EMBL" id="TRY96798.1"/>
    </source>
</evidence>
<evidence type="ECO:0000256" key="3">
    <source>
        <dbReference type="ARBA" id="ARBA00022475"/>
    </source>
</evidence>
<reference evidence="7 8" key="1">
    <citation type="journal article" date="2019" name="Sci. Data">
        <title>Hybrid genome assembly and annotation of Danionella translucida.</title>
        <authorList>
            <person name="Kadobianskyi M."/>
            <person name="Schulze L."/>
            <person name="Schuelke M."/>
            <person name="Judkewitz B."/>
        </authorList>
    </citation>
    <scope>NUCLEOTIDE SEQUENCE [LARGE SCALE GENOMIC DNA]</scope>
    <source>
        <strain evidence="7 8">Bolton</strain>
    </source>
</reference>
<dbReference type="InterPro" id="IPR032410">
    <property type="entry name" value="ABCB6_N"/>
</dbReference>
<dbReference type="Proteomes" id="UP000316079">
    <property type="component" value="Unassembled WGS sequence"/>
</dbReference>
<protein>
    <recommendedName>
        <fullName evidence="6">ATP-binding cassette sub-family B member 6 N-terminal five TM domain-containing protein</fullName>
    </recommendedName>
</protein>
<dbReference type="GO" id="GO:0005886">
    <property type="term" value="C:plasma membrane"/>
    <property type="evidence" value="ECO:0007669"/>
    <property type="project" value="UniProtKB-SubCell"/>
</dbReference>
<comment type="caution">
    <text evidence="7">The sequence shown here is derived from an EMBL/GenBank/DDBJ whole genome shotgun (WGS) entry which is preliminary data.</text>
</comment>
<proteinExistence type="predicted"/>
<keyword evidence="8" id="KW-1185">Reference proteome</keyword>
<dbReference type="AlphaFoldDB" id="A0A553R3N4"/>
<gene>
    <name evidence="7" type="ORF">DNTS_009000</name>
</gene>
<dbReference type="OrthoDB" id="6500128at2759"/>
<comment type="subcellular location">
    <subcellularLocation>
        <location evidence="1">Cell membrane</location>
        <topology evidence="1">Multi-pass membrane protein</topology>
    </subcellularLocation>
</comment>
<keyword evidence="5" id="KW-1133">Transmembrane helix</keyword>
<organism evidence="7 8">
    <name type="scientific">Danionella cerebrum</name>
    <dbReference type="NCBI Taxonomy" id="2873325"/>
    <lineage>
        <taxon>Eukaryota</taxon>
        <taxon>Metazoa</taxon>
        <taxon>Chordata</taxon>
        <taxon>Craniata</taxon>
        <taxon>Vertebrata</taxon>
        <taxon>Euteleostomi</taxon>
        <taxon>Actinopterygii</taxon>
        <taxon>Neopterygii</taxon>
        <taxon>Teleostei</taxon>
        <taxon>Ostariophysi</taxon>
        <taxon>Cypriniformes</taxon>
        <taxon>Danionidae</taxon>
        <taxon>Danioninae</taxon>
        <taxon>Danionella</taxon>
    </lineage>
</organism>
<dbReference type="Pfam" id="PF16185">
    <property type="entry name" value="MTABC_N"/>
    <property type="match status" value="1"/>
</dbReference>
<keyword evidence="5" id="KW-0472">Membrane</keyword>
<evidence type="ECO:0000256" key="4">
    <source>
        <dbReference type="ARBA" id="ARBA00022967"/>
    </source>
</evidence>
<name>A0A553R3N4_9TELE</name>
<keyword evidence="5" id="KW-0812">Transmembrane</keyword>
<feature type="transmembrane region" description="Helical" evidence="5">
    <location>
        <begin position="65"/>
        <end position="88"/>
    </location>
</feature>
<accession>A0A553R3N4</accession>
<dbReference type="EMBL" id="SRMA01025256">
    <property type="protein sequence ID" value="TRY96798.1"/>
    <property type="molecule type" value="Genomic_DNA"/>
</dbReference>